<evidence type="ECO:0000313" key="3">
    <source>
        <dbReference type="Proteomes" id="UP001214628"/>
    </source>
</evidence>
<keyword evidence="1" id="KW-0732">Signal</keyword>
<accession>A0AAF0JM80</accession>
<dbReference type="AlphaFoldDB" id="A0AAF0JM80"/>
<proteinExistence type="predicted"/>
<sequence length="199" mass="21662">MRTTSALTIILSLLIAVTSAAPTLLKHCEKVAGPGELSSRHVFSGGYIDNYHFHISNKHQENGHGLLTASKNETSQKFEFFSCEPPSDNFKQSTGTKGTEPHAYGVVRSAKNNDQCLTIVRDSQLVTKGDAVMALAPCSKTANGLEKQWFQIRGDVVDYVGKKGDTELQSTYELADGVVGIQATYTRGKGLNFGYMKLN</sequence>
<evidence type="ECO:0000256" key="1">
    <source>
        <dbReference type="SAM" id="SignalP"/>
    </source>
</evidence>
<keyword evidence="3" id="KW-1185">Reference proteome</keyword>
<dbReference type="EMBL" id="CP118380">
    <property type="protein sequence ID" value="WFD44881.1"/>
    <property type="molecule type" value="Genomic_DNA"/>
</dbReference>
<feature type="signal peptide" evidence="1">
    <location>
        <begin position="1"/>
        <end position="20"/>
    </location>
</feature>
<feature type="chain" id="PRO_5042282508" description="Ricin B lectin domain-containing protein" evidence="1">
    <location>
        <begin position="21"/>
        <end position="199"/>
    </location>
</feature>
<evidence type="ECO:0000313" key="2">
    <source>
        <dbReference type="EMBL" id="WFD44881.1"/>
    </source>
</evidence>
<organism evidence="2 3">
    <name type="scientific">Malassezia psittaci</name>
    <dbReference type="NCBI Taxonomy" id="1821823"/>
    <lineage>
        <taxon>Eukaryota</taxon>
        <taxon>Fungi</taxon>
        <taxon>Dikarya</taxon>
        <taxon>Basidiomycota</taxon>
        <taxon>Ustilaginomycotina</taxon>
        <taxon>Malasseziomycetes</taxon>
        <taxon>Malasseziales</taxon>
        <taxon>Malasseziaceae</taxon>
        <taxon>Malassezia</taxon>
    </lineage>
</organism>
<gene>
    <name evidence="2" type="ORF">MPSI1_003553</name>
</gene>
<name>A0AAF0JM80_9BASI</name>
<dbReference type="Proteomes" id="UP001214628">
    <property type="component" value="Chromosome 6"/>
</dbReference>
<reference evidence="2" key="1">
    <citation type="submission" date="2023-02" db="EMBL/GenBank/DDBJ databases">
        <title>Mating type loci evolution in Malassezia.</title>
        <authorList>
            <person name="Coelho M.A."/>
        </authorList>
    </citation>
    <scope>NUCLEOTIDE SEQUENCE</scope>
    <source>
        <strain evidence="2">CBS 14136</strain>
    </source>
</reference>
<evidence type="ECO:0008006" key="4">
    <source>
        <dbReference type="Google" id="ProtNLM"/>
    </source>
</evidence>
<protein>
    <recommendedName>
        <fullName evidence="4">Ricin B lectin domain-containing protein</fullName>
    </recommendedName>
</protein>